<keyword evidence="2" id="KW-1185">Reference proteome</keyword>
<organism evidence="1 2">
    <name type="scientific">Auriscalpium vulgare</name>
    <dbReference type="NCBI Taxonomy" id="40419"/>
    <lineage>
        <taxon>Eukaryota</taxon>
        <taxon>Fungi</taxon>
        <taxon>Dikarya</taxon>
        <taxon>Basidiomycota</taxon>
        <taxon>Agaricomycotina</taxon>
        <taxon>Agaricomycetes</taxon>
        <taxon>Russulales</taxon>
        <taxon>Auriscalpiaceae</taxon>
        <taxon>Auriscalpium</taxon>
    </lineage>
</organism>
<protein>
    <submittedName>
        <fullName evidence="1">Uncharacterized protein</fullName>
    </submittedName>
</protein>
<evidence type="ECO:0000313" key="2">
    <source>
        <dbReference type="Proteomes" id="UP000814033"/>
    </source>
</evidence>
<accession>A0ACB8RPJ8</accession>
<gene>
    <name evidence="1" type="ORF">FA95DRAFT_1607163</name>
</gene>
<comment type="caution">
    <text evidence="1">The sequence shown here is derived from an EMBL/GenBank/DDBJ whole genome shotgun (WGS) entry which is preliminary data.</text>
</comment>
<reference evidence="1" key="2">
    <citation type="journal article" date="2022" name="New Phytol.">
        <title>Evolutionary transition to the ectomycorrhizal habit in the genomes of a hyperdiverse lineage of mushroom-forming fungi.</title>
        <authorList>
            <person name="Looney B."/>
            <person name="Miyauchi S."/>
            <person name="Morin E."/>
            <person name="Drula E."/>
            <person name="Courty P.E."/>
            <person name="Kohler A."/>
            <person name="Kuo A."/>
            <person name="LaButti K."/>
            <person name="Pangilinan J."/>
            <person name="Lipzen A."/>
            <person name="Riley R."/>
            <person name="Andreopoulos W."/>
            <person name="He G."/>
            <person name="Johnson J."/>
            <person name="Nolan M."/>
            <person name="Tritt A."/>
            <person name="Barry K.W."/>
            <person name="Grigoriev I.V."/>
            <person name="Nagy L.G."/>
            <person name="Hibbett D."/>
            <person name="Henrissat B."/>
            <person name="Matheny P.B."/>
            <person name="Labbe J."/>
            <person name="Martin F.M."/>
        </authorList>
    </citation>
    <scope>NUCLEOTIDE SEQUENCE</scope>
    <source>
        <strain evidence="1">FP105234-sp</strain>
    </source>
</reference>
<sequence length="334" mass="36205">MGTTGDGQGGRRDAALDEVDAPQRPATSSRHHRQGGSVAGLDVRRWTRCRTPRPQRGNAAFAAFQGDRALKAYGSAFRWLGRAVSRAPGLAEDKRATARMAVMLANRAAVRLREPNASEAELRDALQDGEGAEGMDPAYTKGYHRQARAASPYTYILDSVRRALAKPSAPHTPMLSSRIVFQPDFTAYKAALEPFLHTLPNPFTFFNFPEDAEDDDEDPSAPLPFDAALQRAEVAKQRGNAAFADAQRDRALTAYASALKWVVRAIRRALNLEEERRAGTLFAVIAANRTAVAKTLRASSAWQCSALWVPSKSLAARGGRVVARSKGGSMSAGQ</sequence>
<dbReference type="EMBL" id="MU275934">
    <property type="protein sequence ID" value="KAI0046091.1"/>
    <property type="molecule type" value="Genomic_DNA"/>
</dbReference>
<dbReference type="Proteomes" id="UP000814033">
    <property type="component" value="Unassembled WGS sequence"/>
</dbReference>
<proteinExistence type="predicted"/>
<reference evidence="1" key="1">
    <citation type="submission" date="2021-02" db="EMBL/GenBank/DDBJ databases">
        <authorList>
            <consortium name="DOE Joint Genome Institute"/>
            <person name="Ahrendt S."/>
            <person name="Looney B.P."/>
            <person name="Miyauchi S."/>
            <person name="Morin E."/>
            <person name="Drula E."/>
            <person name="Courty P.E."/>
            <person name="Chicoki N."/>
            <person name="Fauchery L."/>
            <person name="Kohler A."/>
            <person name="Kuo A."/>
            <person name="Labutti K."/>
            <person name="Pangilinan J."/>
            <person name="Lipzen A."/>
            <person name="Riley R."/>
            <person name="Andreopoulos W."/>
            <person name="He G."/>
            <person name="Johnson J."/>
            <person name="Barry K.W."/>
            <person name="Grigoriev I.V."/>
            <person name="Nagy L."/>
            <person name="Hibbett D."/>
            <person name="Henrissat B."/>
            <person name="Matheny P.B."/>
            <person name="Labbe J."/>
            <person name="Martin F."/>
        </authorList>
    </citation>
    <scope>NUCLEOTIDE SEQUENCE</scope>
    <source>
        <strain evidence="1">FP105234-sp</strain>
    </source>
</reference>
<name>A0ACB8RPJ8_9AGAM</name>
<evidence type="ECO:0000313" key="1">
    <source>
        <dbReference type="EMBL" id="KAI0046091.1"/>
    </source>
</evidence>